<keyword evidence="4" id="KW-1185">Reference proteome</keyword>
<evidence type="ECO:0000256" key="1">
    <source>
        <dbReference type="SAM" id="Coils"/>
    </source>
</evidence>
<protein>
    <submittedName>
        <fullName evidence="3">Calcineurin-like phosphoesterase</fullName>
    </submittedName>
</protein>
<name>K9WD65_9CYAN</name>
<dbReference type="Pfam" id="PF00149">
    <property type="entry name" value="Metallophos"/>
    <property type="match status" value="1"/>
</dbReference>
<dbReference type="InterPro" id="IPR029052">
    <property type="entry name" value="Metallo-depent_PP-like"/>
</dbReference>
<dbReference type="HOGENOM" id="CLU_516474_0_0_3"/>
<dbReference type="PATRIC" id="fig|1173027.3.peg.1774"/>
<accession>K9WD65</accession>
<dbReference type="InterPro" id="IPR051918">
    <property type="entry name" value="STPP_CPPED1"/>
</dbReference>
<reference evidence="3 4" key="1">
    <citation type="submission" date="2012-06" db="EMBL/GenBank/DDBJ databases">
        <title>Finished chromosome of genome of Microcoleus sp. PCC 7113.</title>
        <authorList>
            <consortium name="US DOE Joint Genome Institute"/>
            <person name="Gugger M."/>
            <person name="Coursin T."/>
            <person name="Rippka R."/>
            <person name="Tandeau De Marsac N."/>
            <person name="Huntemann M."/>
            <person name="Wei C.-L."/>
            <person name="Han J."/>
            <person name="Detter J.C."/>
            <person name="Han C."/>
            <person name="Tapia R."/>
            <person name="Chen A."/>
            <person name="Kyrpides N."/>
            <person name="Mavromatis K."/>
            <person name="Markowitz V."/>
            <person name="Szeto E."/>
            <person name="Ivanova N."/>
            <person name="Pagani I."/>
            <person name="Pati A."/>
            <person name="Goodwin L."/>
            <person name="Nordberg H.P."/>
            <person name="Cantor M.N."/>
            <person name="Hua S.X."/>
            <person name="Woyke T."/>
            <person name="Kerfeld C.A."/>
        </authorList>
    </citation>
    <scope>NUCLEOTIDE SEQUENCE [LARGE SCALE GENOMIC DNA]</scope>
    <source>
        <strain evidence="3 4">PCC 7113</strain>
    </source>
</reference>
<dbReference type="InterPro" id="IPR004843">
    <property type="entry name" value="Calcineurin-like_PHP"/>
</dbReference>
<dbReference type="GO" id="GO:0016787">
    <property type="term" value="F:hydrolase activity"/>
    <property type="evidence" value="ECO:0007669"/>
    <property type="project" value="InterPro"/>
</dbReference>
<organism evidence="3 4">
    <name type="scientific">Allocoleopsis franciscana PCC 7113</name>
    <dbReference type="NCBI Taxonomy" id="1173027"/>
    <lineage>
        <taxon>Bacteria</taxon>
        <taxon>Bacillati</taxon>
        <taxon>Cyanobacteriota</taxon>
        <taxon>Cyanophyceae</taxon>
        <taxon>Coleofasciculales</taxon>
        <taxon>Coleofasciculaceae</taxon>
        <taxon>Allocoleopsis</taxon>
        <taxon>Allocoleopsis franciscana</taxon>
    </lineage>
</organism>
<feature type="coiled-coil region" evidence="1">
    <location>
        <begin position="261"/>
        <end position="320"/>
    </location>
</feature>
<evidence type="ECO:0000313" key="4">
    <source>
        <dbReference type="Proteomes" id="UP000010471"/>
    </source>
</evidence>
<keyword evidence="1" id="KW-0175">Coiled coil</keyword>
<evidence type="ECO:0000259" key="2">
    <source>
        <dbReference type="Pfam" id="PF00149"/>
    </source>
</evidence>
<dbReference type="PANTHER" id="PTHR43143:SF1">
    <property type="entry name" value="SERINE_THREONINE-PROTEIN PHOSPHATASE CPPED1"/>
    <property type="match status" value="1"/>
</dbReference>
<dbReference type="RefSeq" id="WP_015181628.1">
    <property type="nucleotide sequence ID" value="NC_019738.1"/>
</dbReference>
<dbReference type="SUPFAM" id="SSF56300">
    <property type="entry name" value="Metallo-dependent phosphatases"/>
    <property type="match status" value="1"/>
</dbReference>
<proteinExistence type="predicted"/>
<feature type="domain" description="Calcineurin-like phosphoesterase" evidence="2">
    <location>
        <begin position="50"/>
        <end position="144"/>
    </location>
</feature>
<dbReference type="Proteomes" id="UP000010471">
    <property type="component" value="Chromosome"/>
</dbReference>
<dbReference type="AlphaFoldDB" id="K9WD65"/>
<evidence type="ECO:0000313" key="3">
    <source>
        <dbReference type="EMBL" id="AFZ17472.1"/>
    </source>
</evidence>
<dbReference type="PANTHER" id="PTHR43143">
    <property type="entry name" value="METALLOPHOSPHOESTERASE, CALCINEURIN SUPERFAMILY"/>
    <property type="match status" value="1"/>
</dbReference>
<dbReference type="EMBL" id="CP003630">
    <property type="protein sequence ID" value="AFZ17472.1"/>
    <property type="molecule type" value="Genomic_DNA"/>
</dbReference>
<dbReference type="OrthoDB" id="500534at2"/>
<dbReference type="Gene3D" id="3.60.21.10">
    <property type="match status" value="1"/>
</dbReference>
<sequence length="524" mass="60623">MKFVSDPPISVKIRKMKQRVRWGDPVILERGIDQTRMVLDINEPDNPEFSFLVVGDSGAGAQRGHNPQRQIAELMLSQRDTSDFVLHTGDVIYLVGSSEYYQKNFISPYREFLVGGEDYKKIAYDQMVFNIPFLPVLGNHDYYDLPWFFGVMTGTTLPLRRLLWSKLDFDIGWQGSGQGRVYAQAFMDYLKALNNKEAFVRHLDQHYTAKTDTGPCLRYQPGHFTRLPNRYYTFRFGGIDFFALDTNTFNAPSPLPNTKEGDELRRELYQRREELERSEEKILETCERLNPDNPEEADILDDQQAKLEQIEEAKLDIEKQLTTDKNIVTDFEQLEWLKQRLIESWHTQEVRGRVLYFHHPPYVTEATKWDQGQTMEVRYHLRRVLDAVDEAVGELPQGRPIVDLVLSGHAHCLEHLYTGDTGHADSHINWIVCGGSGYSLRRQRAEGSDLSERFRDNGGDRIRQVAKSRLFVGRHGHGSKKGRPYSFIRIDVKAGCPPKLVVRPFIAERLGRHWSHSQLEPVVI</sequence>
<dbReference type="eggNOG" id="COG1409">
    <property type="taxonomic scope" value="Bacteria"/>
</dbReference>
<gene>
    <name evidence="3" type="ORF">Mic7113_1600</name>
</gene>
<dbReference type="KEGG" id="mic:Mic7113_1600"/>
<dbReference type="STRING" id="1173027.Mic7113_1600"/>